<proteinExistence type="inferred from homology"/>
<keyword evidence="3 4" id="KW-0342">GTP-binding</keyword>
<dbReference type="AlphaFoldDB" id="A0A1G8HZT7"/>
<dbReference type="Proteomes" id="UP000199093">
    <property type="component" value="Unassembled WGS sequence"/>
</dbReference>
<dbReference type="EMBL" id="FNEJ01000001">
    <property type="protein sequence ID" value="SDI12158.1"/>
    <property type="molecule type" value="Genomic_DNA"/>
</dbReference>
<dbReference type="Pfam" id="PF03668">
    <property type="entry name" value="RapZ-like_N"/>
    <property type="match status" value="1"/>
</dbReference>
<dbReference type="HAMAP" id="MF_00636">
    <property type="entry name" value="RapZ_like"/>
    <property type="match status" value="1"/>
</dbReference>
<feature type="binding site" evidence="4">
    <location>
        <begin position="16"/>
        <end position="23"/>
    </location>
    <ligand>
        <name>ATP</name>
        <dbReference type="ChEBI" id="CHEBI:30616"/>
    </ligand>
</feature>
<evidence type="ECO:0000313" key="9">
    <source>
        <dbReference type="Proteomes" id="UP000199093"/>
    </source>
</evidence>
<dbReference type="PANTHER" id="PTHR30448:SF0">
    <property type="entry name" value="RNASE ADAPTER PROTEIN RAPZ"/>
    <property type="match status" value="1"/>
</dbReference>
<evidence type="ECO:0000256" key="5">
    <source>
        <dbReference type="SAM" id="MobiDB-lite"/>
    </source>
</evidence>
<evidence type="ECO:0000256" key="2">
    <source>
        <dbReference type="ARBA" id="ARBA00022840"/>
    </source>
</evidence>
<dbReference type="OrthoDB" id="9784461at2"/>
<dbReference type="PIRSF" id="PIRSF005052">
    <property type="entry name" value="P-loopkin"/>
    <property type="match status" value="1"/>
</dbReference>
<keyword evidence="2 4" id="KW-0067">ATP-binding</keyword>
<keyword evidence="1 4" id="KW-0547">Nucleotide-binding</keyword>
<feature type="binding site" evidence="4">
    <location>
        <begin position="63"/>
        <end position="66"/>
    </location>
    <ligand>
        <name>GTP</name>
        <dbReference type="ChEBI" id="CHEBI:37565"/>
    </ligand>
</feature>
<dbReference type="InterPro" id="IPR005337">
    <property type="entry name" value="RapZ-like"/>
</dbReference>
<evidence type="ECO:0000259" key="7">
    <source>
        <dbReference type="Pfam" id="PF22740"/>
    </source>
</evidence>
<accession>A0A1G8HZT7</accession>
<feature type="domain" description="RapZ-like N-terminal" evidence="6">
    <location>
        <begin position="11"/>
        <end position="161"/>
    </location>
</feature>
<reference evidence="9" key="1">
    <citation type="submission" date="2016-10" db="EMBL/GenBank/DDBJ databases">
        <authorList>
            <person name="Varghese N."/>
            <person name="Submissions S."/>
        </authorList>
    </citation>
    <scope>NUCLEOTIDE SEQUENCE [LARGE SCALE GENOMIC DNA]</scope>
    <source>
        <strain evidence="9">DSM 26424</strain>
    </source>
</reference>
<gene>
    <name evidence="8" type="ORF">SAMN04487993_1001136</name>
</gene>
<keyword evidence="9" id="KW-1185">Reference proteome</keyword>
<dbReference type="GO" id="GO:0005525">
    <property type="term" value="F:GTP binding"/>
    <property type="evidence" value="ECO:0007669"/>
    <property type="project" value="UniProtKB-UniRule"/>
</dbReference>
<dbReference type="PANTHER" id="PTHR30448">
    <property type="entry name" value="RNASE ADAPTER PROTEIN RAPZ"/>
    <property type="match status" value="1"/>
</dbReference>
<evidence type="ECO:0000256" key="4">
    <source>
        <dbReference type="HAMAP-Rule" id="MF_00636"/>
    </source>
</evidence>
<dbReference type="InterPro" id="IPR053931">
    <property type="entry name" value="RapZ_C"/>
</dbReference>
<sequence>MTEQPPGHQRVVLVTGPSGAGRSTAINVLEDLGFEAIDNIPLRLIPRLLDGAALTRPMALGVDVRNRDFSVQGLLDLHRDLGTRPGLAPQLLYLDASPSVLARRYSETRRRHPLAPDAAFTEGIARELALLDEARAVADILIDTSELSPHELRDQLQHWFAQRLDLRMAVSLQSFSYKRGLPQGLDWVFDCRFLDNPHWQPDLRPLTGLDARVRAHVEADPLFDPFVTRLVDLALFALPACKTEGKAHLSFGFGCTGGKHRSVTVTETMSRALAEHGWQVSTRHRELERRSLTGTGGREGLDERSQA</sequence>
<dbReference type="NCBIfam" id="NF003828">
    <property type="entry name" value="PRK05416.1"/>
    <property type="match status" value="1"/>
</dbReference>
<evidence type="ECO:0000256" key="1">
    <source>
        <dbReference type="ARBA" id="ARBA00022741"/>
    </source>
</evidence>
<organism evidence="8 9">
    <name type="scientific">Salipiger marinus</name>
    <dbReference type="NCBI Taxonomy" id="555512"/>
    <lineage>
        <taxon>Bacteria</taxon>
        <taxon>Pseudomonadati</taxon>
        <taxon>Pseudomonadota</taxon>
        <taxon>Alphaproteobacteria</taxon>
        <taxon>Rhodobacterales</taxon>
        <taxon>Roseobacteraceae</taxon>
        <taxon>Salipiger</taxon>
    </lineage>
</organism>
<name>A0A1G8HZT7_9RHOB</name>
<dbReference type="GO" id="GO:0005524">
    <property type="term" value="F:ATP binding"/>
    <property type="evidence" value="ECO:0007669"/>
    <property type="project" value="UniProtKB-UniRule"/>
</dbReference>
<evidence type="ECO:0000259" key="6">
    <source>
        <dbReference type="Pfam" id="PF03668"/>
    </source>
</evidence>
<evidence type="ECO:0000256" key="3">
    <source>
        <dbReference type="ARBA" id="ARBA00023134"/>
    </source>
</evidence>
<dbReference type="RefSeq" id="WP_089842163.1">
    <property type="nucleotide sequence ID" value="NZ_FNEJ01000001.1"/>
</dbReference>
<dbReference type="InterPro" id="IPR027417">
    <property type="entry name" value="P-loop_NTPase"/>
</dbReference>
<feature type="domain" description="RapZ C-terminal" evidence="7">
    <location>
        <begin position="168"/>
        <end position="288"/>
    </location>
</feature>
<protein>
    <submittedName>
        <fullName evidence="8">UPF0042 nucleotide-binding protein</fullName>
    </submittedName>
</protein>
<feature type="region of interest" description="Disordered" evidence="5">
    <location>
        <begin position="284"/>
        <end position="307"/>
    </location>
</feature>
<dbReference type="STRING" id="555512.SAMN04487993_1001136"/>
<dbReference type="Pfam" id="PF22740">
    <property type="entry name" value="PapZ_C"/>
    <property type="match status" value="1"/>
</dbReference>
<dbReference type="Gene3D" id="3.40.50.300">
    <property type="entry name" value="P-loop containing nucleotide triphosphate hydrolases"/>
    <property type="match status" value="1"/>
</dbReference>
<evidence type="ECO:0000313" key="8">
    <source>
        <dbReference type="EMBL" id="SDI12158.1"/>
    </source>
</evidence>
<dbReference type="SUPFAM" id="SSF52540">
    <property type="entry name" value="P-loop containing nucleoside triphosphate hydrolases"/>
    <property type="match status" value="1"/>
</dbReference>
<dbReference type="InterPro" id="IPR053930">
    <property type="entry name" value="RapZ-like_N"/>
</dbReference>